<sequence length="294" mass="31819">MELAALRYLLTLLTCVCLFHQQVHAGVFRETCYYTRSRAARLGTVAKRMYSGTPVVTECEYPGVVGLYREPDGPKEAFQCMGTLLEEDTILITDYCLQLIKSNLSQPVHALVESYQQSNVSPLSPTVVTSSAKLLDPTGANKKFYTISLSSPVAFNDQCVQPACVPNANIRSNEIDLADCRIVGYGDNTDGKTGPCLVSLTLITGPCLVSLTLRTGPCLVSLTLRTGPCLRDQGAPLICNHMITGEWITIGVVTSVGFACSRGTLTSAAVTSLLRETSAHALYNGLQYFKYALL</sequence>
<feature type="chain" id="PRO_5043864338" description="Peptidase S1 domain-containing protein" evidence="3">
    <location>
        <begin position="26"/>
        <end position="294"/>
    </location>
</feature>
<evidence type="ECO:0000313" key="5">
    <source>
        <dbReference type="EMBL" id="CAL1538502.1"/>
    </source>
</evidence>
<dbReference type="Proteomes" id="UP001497497">
    <property type="component" value="Unassembled WGS sequence"/>
</dbReference>
<accession>A0AAV2HXW6</accession>
<dbReference type="InterPro" id="IPR051487">
    <property type="entry name" value="Ser/Thr_Proteases_Immune/Dev"/>
</dbReference>
<protein>
    <recommendedName>
        <fullName evidence="4">Peptidase S1 domain-containing protein</fullName>
    </recommendedName>
</protein>
<evidence type="ECO:0000256" key="3">
    <source>
        <dbReference type="SAM" id="SignalP"/>
    </source>
</evidence>
<feature type="signal peptide" evidence="3">
    <location>
        <begin position="1"/>
        <end position="25"/>
    </location>
</feature>
<dbReference type="Gene3D" id="2.40.10.10">
    <property type="entry name" value="Trypsin-like serine proteases"/>
    <property type="match status" value="1"/>
</dbReference>
<organism evidence="5 6">
    <name type="scientific">Lymnaea stagnalis</name>
    <name type="common">Great pond snail</name>
    <name type="synonym">Helix stagnalis</name>
    <dbReference type="NCBI Taxonomy" id="6523"/>
    <lineage>
        <taxon>Eukaryota</taxon>
        <taxon>Metazoa</taxon>
        <taxon>Spiralia</taxon>
        <taxon>Lophotrochozoa</taxon>
        <taxon>Mollusca</taxon>
        <taxon>Gastropoda</taxon>
        <taxon>Heterobranchia</taxon>
        <taxon>Euthyneura</taxon>
        <taxon>Panpulmonata</taxon>
        <taxon>Hygrophila</taxon>
        <taxon>Lymnaeoidea</taxon>
        <taxon>Lymnaeidae</taxon>
        <taxon>Lymnaea</taxon>
    </lineage>
</organism>
<keyword evidence="3" id="KW-0732">Signal</keyword>
<evidence type="ECO:0000256" key="1">
    <source>
        <dbReference type="ARBA" id="ARBA00023157"/>
    </source>
</evidence>
<comment type="similarity">
    <text evidence="2">Belongs to the peptidase S1 family. CLIP subfamily.</text>
</comment>
<dbReference type="EMBL" id="CAXITT010000300">
    <property type="protein sequence ID" value="CAL1538502.1"/>
    <property type="molecule type" value="Genomic_DNA"/>
</dbReference>
<evidence type="ECO:0000256" key="2">
    <source>
        <dbReference type="ARBA" id="ARBA00024195"/>
    </source>
</evidence>
<dbReference type="GO" id="GO:0006508">
    <property type="term" value="P:proteolysis"/>
    <property type="evidence" value="ECO:0007669"/>
    <property type="project" value="InterPro"/>
</dbReference>
<comment type="caution">
    <text evidence="5">The sequence shown here is derived from an EMBL/GenBank/DDBJ whole genome shotgun (WGS) entry which is preliminary data.</text>
</comment>
<dbReference type="InterPro" id="IPR001254">
    <property type="entry name" value="Trypsin_dom"/>
</dbReference>
<dbReference type="PROSITE" id="PS50240">
    <property type="entry name" value="TRYPSIN_DOM"/>
    <property type="match status" value="1"/>
</dbReference>
<dbReference type="GO" id="GO:0004252">
    <property type="term" value="F:serine-type endopeptidase activity"/>
    <property type="evidence" value="ECO:0007669"/>
    <property type="project" value="InterPro"/>
</dbReference>
<proteinExistence type="inferred from homology"/>
<dbReference type="PANTHER" id="PTHR24256">
    <property type="entry name" value="TRYPTASE-RELATED"/>
    <property type="match status" value="1"/>
</dbReference>
<dbReference type="SUPFAM" id="SSF50494">
    <property type="entry name" value="Trypsin-like serine proteases"/>
    <property type="match status" value="1"/>
</dbReference>
<evidence type="ECO:0000259" key="4">
    <source>
        <dbReference type="PROSITE" id="PS50240"/>
    </source>
</evidence>
<gene>
    <name evidence="5" type="ORF">GSLYS_00012323001</name>
</gene>
<reference evidence="5 6" key="1">
    <citation type="submission" date="2024-04" db="EMBL/GenBank/DDBJ databases">
        <authorList>
            <consortium name="Genoscope - CEA"/>
            <person name="William W."/>
        </authorList>
    </citation>
    <scope>NUCLEOTIDE SEQUENCE [LARGE SCALE GENOMIC DNA]</scope>
</reference>
<feature type="domain" description="Peptidase S1" evidence="4">
    <location>
        <begin position="49"/>
        <end position="294"/>
    </location>
</feature>
<keyword evidence="6" id="KW-1185">Reference proteome</keyword>
<keyword evidence="1" id="KW-1015">Disulfide bond</keyword>
<dbReference type="InterPro" id="IPR009003">
    <property type="entry name" value="Peptidase_S1_PA"/>
</dbReference>
<name>A0AAV2HXW6_LYMST</name>
<evidence type="ECO:0000313" key="6">
    <source>
        <dbReference type="Proteomes" id="UP001497497"/>
    </source>
</evidence>
<dbReference type="InterPro" id="IPR043504">
    <property type="entry name" value="Peptidase_S1_PA_chymotrypsin"/>
</dbReference>
<dbReference type="AlphaFoldDB" id="A0AAV2HXW6"/>